<evidence type="ECO:0000256" key="7">
    <source>
        <dbReference type="SAM" id="Phobius"/>
    </source>
</evidence>
<comment type="caution">
    <text evidence="8">The sequence shown here is derived from an EMBL/GenBank/DDBJ whole genome shotgun (WGS) entry which is preliminary data.</text>
</comment>
<gene>
    <name evidence="8" type="ORF">CLIT_23c04110</name>
</gene>
<evidence type="ECO:0000313" key="9">
    <source>
        <dbReference type="Proteomes" id="UP000027946"/>
    </source>
</evidence>
<feature type="transmembrane region" description="Helical" evidence="7">
    <location>
        <begin position="68"/>
        <end position="87"/>
    </location>
</feature>
<organism evidence="8 9">
    <name type="scientific">Peptoclostridium litorale DSM 5388</name>
    <dbReference type="NCBI Taxonomy" id="1121324"/>
    <lineage>
        <taxon>Bacteria</taxon>
        <taxon>Bacillati</taxon>
        <taxon>Bacillota</taxon>
        <taxon>Clostridia</taxon>
        <taxon>Peptostreptococcales</taxon>
        <taxon>Peptoclostridiaceae</taxon>
        <taxon>Peptoclostridium</taxon>
    </lineage>
</organism>
<comment type="cofactor">
    <cofactor evidence="6">
        <name>Mg(2+)</name>
        <dbReference type="ChEBI" id="CHEBI:18420"/>
    </cofactor>
</comment>
<dbReference type="STRING" id="1121324.CLIT_23c04110"/>
<proteinExistence type="predicted"/>
<dbReference type="GO" id="GO:0046872">
    <property type="term" value="F:metal ion binding"/>
    <property type="evidence" value="ECO:0007669"/>
    <property type="project" value="UniProtKB-KW"/>
</dbReference>
<feature type="transmembrane region" description="Helical" evidence="7">
    <location>
        <begin position="40"/>
        <end position="62"/>
    </location>
</feature>
<name>A0A069RBL3_PEPLI</name>
<reference evidence="8 9" key="1">
    <citation type="submission" date="2014-03" db="EMBL/GenBank/DDBJ databases">
        <title>Genome sequence of Clostridium litorale W6, DSM 5388.</title>
        <authorList>
            <person name="Poehlein A."/>
            <person name="Jagirdar A."/>
            <person name="Khonsari B."/>
            <person name="Chibani C.M."/>
            <person name="Gutierrez Gutierrez D.A."/>
            <person name="Davydova E."/>
            <person name="Alghaithi H.S."/>
            <person name="Nair K.P."/>
            <person name="Dhamotharan K."/>
            <person name="Chandran L."/>
            <person name="G W."/>
            <person name="Daniel R."/>
        </authorList>
    </citation>
    <scope>NUCLEOTIDE SEQUENCE [LARGE SCALE GENOMIC DNA]</scope>
    <source>
        <strain evidence="8 9">W6</strain>
    </source>
</reference>
<evidence type="ECO:0000256" key="5">
    <source>
        <dbReference type="ARBA" id="ARBA00023136"/>
    </source>
</evidence>
<dbReference type="EMBL" id="JJMM01000026">
    <property type="protein sequence ID" value="KDR94138.1"/>
    <property type="molecule type" value="Genomic_DNA"/>
</dbReference>
<evidence type="ECO:0000256" key="2">
    <source>
        <dbReference type="ARBA" id="ARBA00022679"/>
    </source>
</evidence>
<evidence type="ECO:0000256" key="3">
    <source>
        <dbReference type="ARBA" id="ARBA00022692"/>
    </source>
</evidence>
<dbReference type="AlphaFoldDB" id="A0A069RBL3"/>
<feature type="binding site" evidence="6">
    <location>
        <position position="151"/>
    </location>
    <ligand>
        <name>Mg(2+)</name>
        <dbReference type="ChEBI" id="CHEBI:18420"/>
    </ligand>
</feature>
<feature type="transmembrane region" description="Helical" evidence="7">
    <location>
        <begin position="164"/>
        <end position="194"/>
    </location>
</feature>
<accession>A0A069RBL3</accession>
<keyword evidence="6" id="KW-0460">Magnesium</keyword>
<dbReference type="eggNOG" id="COG0472">
    <property type="taxonomic scope" value="Bacteria"/>
</dbReference>
<sequence>MLYFVLILAGFAGTRILTPYFKDMICESGMVRKNYKEDPIPVSMGMSFLPLMLVNCAIILYFEKYEFVGTYMFAVMAMSFAGIIDDTMGNRSSSGFKGHFKALFKGKLTTGAFKALFGGLVALFASIPISTGVLDMIINTLLIALFTNFFNLMDLRPGRAIKVYFTSCAAVFPFIPNDIRLLAVGSISSVMGYFPEDIKARAMMGDAGSNVLGVSIGMLVALGLGGGAKMGALIFLVLVHLIAEKYSITKMIEGNRLLDYVDKIGR</sequence>
<dbReference type="Proteomes" id="UP000027946">
    <property type="component" value="Unassembled WGS sequence"/>
</dbReference>
<keyword evidence="9" id="KW-1185">Reference proteome</keyword>
<evidence type="ECO:0000313" key="8">
    <source>
        <dbReference type="EMBL" id="KDR94138.1"/>
    </source>
</evidence>
<keyword evidence="5 7" id="KW-0472">Membrane</keyword>
<feature type="binding site" evidence="6">
    <location>
        <position position="206"/>
    </location>
    <ligand>
        <name>Mg(2+)</name>
        <dbReference type="ChEBI" id="CHEBI:18420"/>
    </ligand>
</feature>
<keyword evidence="6" id="KW-0479">Metal-binding</keyword>
<keyword evidence="3 7" id="KW-0812">Transmembrane</keyword>
<evidence type="ECO:0000256" key="1">
    <source>
        <dbReference type="ARBA" id="ARBA00004141"/>
    </source>
</evidence>
<dbReference type="RefSeq" id="WP_038268062.1">
    <property type="nucleotide sequence ID" value="NZ_FSRH01000003.1"/>
</dbReference>
<dbReference type="Pfam" id="PF00953">
    <property type="entry name" value="Glycos_transf_4"/>
    <property type="match status" value="1"/>
</dbReference>
<dbReference type="GO" id="GO:0016780">
    <property type="term" value="F:phosphotransferase activity, for other substituted phosphate groups"/>
    <property type="evidence" value="ECO:0007669"/>
    <property type="project" value="InterPro"/>
</dbReference>
<evidence type="ECO:0000256" key="6">
    <source>
        <dbReference type="PIRSR" id="PIRSR600715-1"/>
    </source>
</evidence>
<evidence type="ECO:0000256" key="4">
    <source>
        <dbReference type="ARBA" id="ARBA00022989"/>
    </source>
</evidence>
<dbReference type="InterPro" id="IPR000715">
    <property type="entry name" value="Glycosyl_transferase_4"/>
</dbReference>
<protein>
    <submittedName>
        <fullName evidence="8">Putative glycosyl transferase</fullName>
    </submittedName>
</protein>
<keyword evidence="2 8" id="KW-0808">Transferase</keyword>
<comment type="subcellular location">
    <subcellularLocation>
        <location evidence="1">Membrane</location>
        <topology evidence="1">Multi-pass membrane protein</topology>
    </subcellularLocation>
</comment>
<feature type="transmembrane region" description="Helical" evidence="7">
    <location>
        <begin position="214"/>
        <end position="243"/>
    </location>
</feature>
<dbReference type="GO" id="GO:0016020">
    <property type="term" value="C:membrane"/>
    <property type="evidence" value="ECO:0007669"/>
    <property type="project" value="UniProtKB-SubCell"/>
</dbReference>
<keyword evidence="4 7" id="KW-1133">Transmembrane helix</keyword>